<keyword evidence="1" id="KW-0812">Transmembrane</keyword>
<keyword evidence="1" id="KW-0472">Membrane</keyword>
<accession>A0A7M2YWV5</accession>
<evidence type="ECO:0000259" key="2">
    <source>
        <dbReference type="Pfam" id="PF12773"/>
    </source>
</evidence>
<dbReference type="OrthoDB" id="5240364at2"/>
<dbReference type="EMBL" id="QQZY01000003">
    <property type="protein sequence ID" value="RDI74546.1"/>
    <property type="molecule type" value="Genomic_DNA"/>
</dbReference>
<feature type="transmembrane region" description="Helical" evidence="1">
    <location>
        <begin position="21"/>
        <end position="38"/>
    </location>
</feature>
<evidence type="ECO:0000313" key="3">
    <source>
        <dbReference type="EMBL" id="RDI74546.1"/>
    </source>
</evidence>
<protein>
    <submittedName>
        <fullName evidence="3">Double zinc ribbon</fullName>
    </submittedName>
</protein>
<evidence type="ECO:0000313" key="4">
    <source>
        <dbReference type="Proteomes" id="UP000254134"/>
    </source>
</evidence>
<keyword evidence="1" id="KW-1133">Transmembrane helix</keyword>
<gene>
    <name evidence="3" type="ORF">Gocc_1435</name>
</gene>
<dbReference type="RefSeq" id="WP_114795876.1">
    <property type="nucleotide sequence ID" value="NZ_QQZY01000003.1"/>
</dbReference>
<dbReference type="Pfam" id="PF12773">
    <property type="entry name" value="DZR"/>
    <property type="match status" value="1"/>
</dbReference>
<dbReference type="Proteomes" id="UP000254134">
    <property type="component" value="Unassembled WGS sequence"/>
</dbReference>
<name>A0A7M2YWV5_9ACTN</name>
<proteinExistence type="predicted"/>
<organism evidence="3 4">
    <name type="scientific">Gaiella occulta</name>
    <dbReference type="NCBI Taxonomy" id="1002870"/>
    <lineage>
        <taxon>Bacteria</taxon>
        <taxon>Bacillati</taxon>
        <taxon>Actinomycetota</taxon>
        <taxon>Thermoleophilia</taxon>
        <taxon>Gaiellales</taxon>
        <taxon>Gaiellaceae</taxon>
        <taxon>Gaiella</taxon>
    </lineage>
</organism>
<evidence type="ECO:0000256" key="1">
    <source>
        <dbReference type="SAM" id="Phobius"/>
    </source>
</evidence>
<comment type="caution">
    <text evidence="3">The sequence shown here is derived from an EMBL/GenBank/DDBJ whole genome shotgun (WGS) entry which is preliminary data.</text>
</comment>
<feature type="domain" description="DZANK-type" evidence="2">
    <location>
        <begin position="102"/>
        <end position="144"/>
    </location>
</feature>
<reference evidence="4" key="2">
    <citation type="journal article" date="2019" name="MicrobiologyOpen">
        <title>High-quality draft genome sequence of Gaiella occulta isolated from a 150 meter deep mineral water borehole and comparison with the genome sequences of other deep-branching lineages of the phylum Actinobacteria.</title>
        <authorList>
            <person name="Severino R."/>
            <person name="Froufe H.J.C."/>
            <person name="Barroso C."/>
            <person name="Albuquerque L."/>
            <person name="Lobo-da-Cunha A."/>
            <person name="da Costa M.S."/>
            <person name="Egas C."/>
        </authorList>
    </citation>
    <scope>NUCLEOTIDE SEQUENCE [LARGE SCALE GENOMIC DNA]</scope>
    <source>
        <strain evidence="4">F2-233</strain>
    </source>
</reference>
<reference evidence="3 4" key="1">
    <citation type="submission" date="2018-07" db="EMBL/GenBank/DDBJ databases">
        <title>High-quality-draft genome sequence of Gaiella occulta.</title>
        <authorList>
            <person name="Severino R."/>
            <person name="Froufe H.J.C."/>
            <person name="Rainey F.A."/>
            <person name="Barroso C."/>
            <person name="Albuquerque L."/>
            <person name="Lobo-Da-Cunha A."/>
            <person name="Da Costa M.S."/>
            <person name="Egas C."/>
        </authorList>
    </citation>
    <scope>NUCLEOTIDE SEQUENCE [LARGE SCALE GENOMIC DNA]</scope>
    <source>
        <strain evidence="3 4">F2-233</strain>
    </source>
</reference>
<sequence>MPIAATDSLVDASTWAVARNLSLFLVVVFWLATAYWVLADARRRVDDPWLVATAGLLGLVPPFVGPVVYLFFRPPETIDERRERELEMRAIEARLAESDLCCPVCRGRVDSSYLVCPVCTTRLKHACAECGAPLEPIWQACPYCATPVPPAAITGGDALQPLRPRRRSR</sequence>
<dbReference type="AlphaFoldDB" id="A0A7M2YWV5"/>
<keyword evidence="4" id="KW-1185">Reference proteome</keyword>
<dbReference type="InterPro" id="IPR025874">
    <property type="entry name" value="DZR"/>
</dbReference>
<feature type="transmembrane region" description="Helical" evidence="1">
    <location>
        <begin position="50"/>
        <end position="72"/>
    </location>
</feature>